<evidence type="ECO:0000256" key="1">
    <source>
        <dbReference type="ARBA" id="ARBA00009923"/>
    </source>
</evidence>
<keyword evidence="4" id="KW-0732">Signal</keyword>
<sequence length="331" mass="36740">MNKFVVVAAVLLVGFVVVSGADDSSPASNSDEDDEEMPPLPPSHAVPPVPSKKKIRWLEAHGHGGQKHPKSGGIVKRAAGGCRNRYRGCICDYYKLAGHCNSRLGSVRRWMADFCKVSCGLCDPGPTESCENKRDDAVCEFWVKSRFQYNPRFQYTMACDCPKACGLCTAEEHESIDDAMASTAAFREECLRTHNQYRANHNAVDLTWDRRSAEYAERVATELDEKNDGNMDHTPVRQRTWGGVTHGENLAYMTGITCQSGTDYWYEERDNYDPSNPVQSFLGGDVGHFTQIVWKRTLTVGCGKAGNYLACIYGPTGNRLSTAEFLNNVDP</sequence>
<dbReference type="GO" id="GO:0005576">
    <property type="term" value="C:extracellular region"/>
    <property type="evidence" value="ECO:0007669"/>
    <property type="project" value="InterPro"/>
</dbReference>
<dbReference type="PRINTS" id="PR00837">
    <property type="entry name" value="V5TPXLIKE"/>
</dbReference>
<dbReference type="Proteomes" id="UP000838412">
    <property type="component" value="Chromosome 3"/>
</dbReference>
<dbReference type="InterPro" id="IPR002413">
    <property type="entry name" value="V5_allergen-like"/>
</dbReference>
<gene>
    <name evidence="6" type="primary">GLIPR2</name>
    <name evidence="6" type="ORF">BLAG_LOCUS15832</name>
</gene>
<feature type="domain" description="ShKT" evidence="5">
    <location>
        <begin position="130"/>
        <end position="168"/>
    </location>
</feature>
<evidence type="ECO:0000256" key="3">
    <source>
        <dbReference type="SAM" id="MobiDB-lite"/>
    </source>
</evidence>
<feature type="domain" description="ShKT" evidence="5">
    <location>
        <begin position="82"/>
        <end position="122"/>
    </location>
</feature>
<dbReference type="SMART" id="SM00254">
    <property type="entry name" value="ShKT"/>
    <property type="match status" value="2"/>
</dbReference>
<dbReference type="PANTHER" id="PTHR10334">
    <property type="entry name" value="CYSTEINE-RICH SECRETORY PROTEIN-RELATED"/>
    <property type="match status" value="1"/>
</dbReference>
<reference evidence="6" key="1">
    <citation type="submission" date="2022-01" db="EMBL/GenBank/DDBJ databases">
        <authorList>
            <person name="Braso-Vives M."/>
        </authorList>
    </citation>
    <scope>NUCLEOTIDE SEQUENCE</scope>
</reference>
<comment type="similarity">
    <text evidence="1">Belongs to the CRISP family.</text>
</comment>
<feature type="signal peptide" evidence="4">
    <location>
        <begin position="1"/>
        <end position="20"/>
    </location>
</feature>
<proteinExistence type="inferred from homology"/>
<evidence type="ECO:0000313" key="7">
    <source>
        <dbReference type="Proteomes" id="UP000838412"/>
    </source>
</evidence>
<dbReference type="InterPro" id="IPR001283">
    <property type="entry name" value="CRISP-related"/>
</dbReference>
<dbReference type="PROSITE" id="PS51670">
    <property type="entry name" value="SHKT"/>
    <property type="match status" value="2"/>
</dbReference>
<dbReference type="SMART" id="SM00198">
    <property type="entry name" value="SCP"/>
    <property type="match status" value="1"/>
</dbReference>
<dbReference type="InterPro" id="IPR003582">
    <property type="entry name" value="ShKT_dom"/>
</dbReference>
<dbReference type="AlphaFoldDB" id="A0A8J9ZQC8"/>
<dbReference type="Pfam" id="PF00188">
    <property type="entry name" value="CAP"/>
    <property type="match status" value="1"/>
</dbReference>
<evidence type="ECO:0000259" key="5">
    <source>
        <dbReference type="PROSITE" id="PS51670"/>
    </source>
</evidence>
<evidence type="ECO:0000256" key="4">
    <source>
        <dbReference type="SAM" id="SignalP"/>
    </source>
</evidence>
<organism evidence="6 7">
    <name type="scientific">Branchiostoma lanceolatum</name>
    <name type="common">Common lancelet</name>
    <name type="synonym">Amphioxus lanceolatum</name>
    <dbReference type="NCBI Taxonomy" id="7740"/>
    <lineage>
        <taxon>Eukaryota</taxon>
        <taxon>Metazoa</taxon>
        <taxon>Chordata</taxon>
        <taxon>Cephalochordata</taxon>
        <taxon>Leptocardii</taxon>
        <taxon>Amphioxiformes</taxon>
        <taxon>Branchiostomatidae</taxon>
        <taxon>Branchiostoma</taxon>
    </lineage>
</organism>
<keyword evidence="7" id="KW-1185">Reference proteome</keyword>
<dbReference type="PROSITE" id="PS01009">
    <property type="entry name" value="CRISP_1"/>
    <property type="match status" value="1"/>
</dbReference>
<dbReference type="EMBL" id="OV696688">
    <property type="protein sequence ID" value="CAH1258172.1"/>
    <property type="molecule type" value="Genomic_DNA"/>
</dbReference>
<dbReference type="OrthoDB" id="337038at2759"/>
<dbReference type="SUPFAM" id="SSF55797">
    <property type="entry name" value="PR-1-like"/>
    <property type="match status" value="1"/>
</dbReference>
<dbReference type="Pfam" id="PF01549">
    <property type="entry name" value="ShK"/>
    <property type="match status" value="2"/>
</dbReference>
<dbReference type="InterPro" id="IPR014044">
    <property type="entry name" value="CAP_dom"/>
</dbReference>
<feature type="compositionally biased region" description="Pro residues" evidence="3">
    <location>
        <begin position="38"/>
        <end position="49"/>
    </location>
</feature>
<evidence type="ECO:0000313" key="6">
    <source>
        <dbReference type="EMBL" id="CAH1258172.1"/>
    </source>
</evidence>
<dbReference type="Gene3D" id="3.40.33.10">
    <property type="entry name" value="CAP"/>
    <property type="match status" value="1"/>
</dbReference>
<dbReference type="InterPro" id="IPR018244">
    <property type="entry name" value="Allrgn_V5/Tpx1_CS"/>
</dbReference>
<evidence type="ECO:0000256" key="2">
    <source>
        <dbReference type="PROSITE-ProRule" id="PRU01005"/>
    </source>
</evidence>
<dbReference type="PRINTS" id="PR00838">
    <property type="entry name" value="V5ALLERGEN"/>
</dbReference>
<accession>A0A8J9ZQC8</accession>
<dbReference type="InterPro" id="IPR035940">
    <property type="entry name" value="CAP_sf"/>
</dbReference>
<name>A0A8J9ZQC8_BRALA</name>
<feature type="chain" id="PRO_5035432866" evidence="4">
    <location>
        <begin position="21"/>
        <end position="331"/>
    </location>
</feature>
<comment type="caution">
    <text evidence="2">Lacks conserved residue(s) required for the propagation of feature annotation.</text>
</comment>
<feature type="region of interest" description="Disordered" evidence="3">
    <location>
        <begin position="22"/>
        <end position="49"/>
    </location>
</feature>
<protein>
    <submittedName>
        <fullName evidence="6">GLIPR2 protein</fullName>
    </submittedName>
</protein>